<evidence type="ECO:0000313" key="3">
    <source>
        <dbReference type="EMBL" id="KAK3899821.1"/>
    </source>
</evidence>
<accession>A0AAN6MFE9</accession>
<evidence type="ECO:0000256" key="1">
    <source>
        <dbReference type="SAM" id="MobiDB-lite"/>
    </source>
</evidence>
<feature type="compositionally biased region" description="Polar residues" evidence="1">
    <location>
        <begin position="107"/>
        <end position="118"/>
    </location>
</feature>
<proteinExistence type="predicted"/>
<dbReference type="GO" id="GO:0005829">
    <property type="term" value="C:cytosol"/>
    <property type="evidence" value="ECO:0007669"/>
    <property type="project" value="TreeGrafter"/>
</dbReference>
<feature type="domain" description="USP" evidence="2">
    <location>
        <begin position="1636"/>
        <end position="1964"/>
    </location>
</feature>
<feature type="compositionally biased region" description="Low complexity" evidence="1">
    <location>
        <begin position="174"/>
        <end position="190"/>
    </location>
</feature>
<organism evidence="3 4">
    <name type="scientific">Staphylotrichum tortipilum</name>
    <dbReference type="NCBI Taxonomy" id="2831512"/>
    <lineage>
        <taxon>Eukaryota</taxon>
        <taxon>Fungi</taxon>
        <taxon>Dikarya</taxon>
        <taxon>Ascomycota</taxon>
        <taxon>Pezizomycotina</taxon>
        <taxon>Sordariomycetes</taxon>
        <taxon>Sordariomycetidae</taxon>
        <taxon>Sordariales</taxon>
        <taxon>Chaetomiaceae</taxon>
        <taxon>Staphylotrichum</taxon>
    </lineage>
</organism>
<reference evidence="3" key="2">
    <citation type="submission" date="2023-05" db="EMBL/GenBank/DDBJ databases">
        <authorList>
            <consortium name="Lawrence Berkeley National Laboratory"/>
            <person name="Steindorff A."/>
            <person name="Hensen N."/>
            <person name="Bonometti L."/>
            <person name="Westerberg I."/>
            <person name="Brannstrom I.O."/>
            <person name="Guillou S."/>
            <person name="Cros-Aarteil S."/>
            <person name="Calhoun S."/>
            <person name="Haridas S."/>
            <person name="Kuo A."/>
            <person name="Mondo S."/>
            <person name="Pangilinan J."/>
            <person name="Riley R."/>
            <person name="Labutti K."/>
            <person name="Andreopoulos B."/>
            <person name="Lipzen A."/>
            <person name="Chen C."/>
            <person name="Yanf M."/>
            <person name="Daum C."/>
            <person name="Ng V."/>
            <person name="Clum A."/>
            <person name="Ohm R."/>
            <person name="Martin F."/>
            <person name="Silar P."/>
            <person name="Natvig D."/>
            <person name="Lalanne C."/>
            <person name="Gautier V."/>
            <person name="Ament-Velasquez S.L."/>
            <person name="Kruys A."/>
            <person name="Hutchinson M.I."/>
            <person name="Powell A.J."/>
            <person name="Barry K."/>
            <person name="Miller A.N."/>
            <person name="Grigoriev I.V."/>
            <person name="Debuchy R."/>
            <person name="Gladieux P."/>
            <person name="Thoren M.H."/>
            <person name="Johannesson H."/>
        </authorList>
    </citation>
    <scope>NUCLEOTIDE SEQUENCE</scope>
    <source>
        <strain evidence="3">CBS 103.79</strain>
    </source>
</reference>
<name>A0AAN6MFE9_9PEZI</name>
<dbReference type="Gene3D" id="3.90.70.10">
    <property type="entry name" value="Cysteine proteinases"/>
    <property type="match status" value="1"/>
</dbReference>
<keyword evidence="4" id="KW-1185">Reference proteome</keyword>
<dbReference type="Pfam" id="PF12030">
    <property type="entry name" value="DUF3517"/>
    <property type="match status" value="1"/>
</dbReference>
<sequence>MAQAPTADPRERAVSSEPCSTRPNPFDDGDLSSRKRRRTSLGGDFRTHSADSLNYSPTSPAPATPATPPSEPPSDSAMKIDSEPALPTTPELQQPPAVVPGSEPRSSRLTINARTPSSHLRRQVTSSPPSPSPVGAGLPPPADESPPTDAVRTGVEEPDAGMAANGDQVDAPVPSKSESGSPPIEIISLSADDDAEYDDEDEAITLLEESPRSLKFDPALSFPFRDNTESFLETIVRLLQYLPTHDQVPRAFIDWIDKYLAYVKAAPPRAVDNSYFMYREVWQPLPQLPLHMVNRKTAYPRPRDIQQGIFAFYRSFAQLTAFFVEFDLRAIRNPALSEQARFHGLASPPYLQALGALTRREEVSFHTPLRNGDDDWSYATEMVLVLDAFQNFAPVPGGSLTNLKQLATAELALVSQFPKLVTDNIGTICLVVGNVLRCVFRRTHLHGPGQQAAEATRRIVSRMYPLFTTMSAMLSNMIDKNINQLSSEGTQHLIEGLADIYQSCLSTSGVVPPEIITQHLESHPEIAAHHVPEAMAYHWKFTNFVKLIRSGQMQLRVMAVSTMCNDLLTLYRKSADHPNEEAIANLFGYIADILLRTGLVSYILGPTCHPEITLESSNIIGFLVVSKTYLSAHTDALWQTVTSTQDPRVSDALTRMAGRIANLYEEDALLYFLEKLNTVPVEAFGPSMRELCDQVLKHLPSRFPHSLFTNSAPFDLCTRLIRESSGFGPQSPVAYPDLQQFAIQKFDTILNHGPDQDGRWKIYRSCLSGIAERSPSAVGSLWVLKMATRFYHARDLHELTSGHDLTRLLIEELAAAVPAARAAGFPAVISGAQNLPRRELLTALIIQEPASIVKDLGTKLWHLLVGSESACNEDRDIAWQILTVAMKRSAGENPFAATCFTDYLPALDPKFFCQGALDFVCEGVMPLVDDPGSIVLDDDDNPHHSGIEMLWRIAMTAPTGTVEQRAIHALVNDVYIESRSIQSFSHYRARKVHLALVGRCLRQLSAAASRLRVFAADGSVSGDDDSMVLVPTDQQVYEQELLFIRSMAVLRAFHLLHQSRPEFSAPDMRSLILNSPKDVEGESAELKYQSFDGDSQTTVMPLNIGKRNTAASLLASLRDATGFESYRIYYRGRPFVPQESDICKSLEDLQIHNGIILVRKELEVPASPSVHHGASPVEGEILSHFDQLWEYLSMDEKLAREIYGFLVKLPADDKILAAIDNPSVSHTDIFPLGQPFKSLYAVHALHEYLSSCRSRRSSSTTDEDDETCRHASPRAASLLRAMSLVVMAISDPQIGDRCPNRELQIELCSALVELFVSLLEDPELPPAAAEYLDAPLLDRLLAILSAAVSADTATNATRNVALCLRSVLDSSSMSGSFMSAFCVHAEVPRVLGELLLDDPRLAVRQNTAALIRRQTDTATEGDRYGHAPLLLPVPLAKLRAFFWPLISRLVRPAIVNGGNSTEILELCFDMLQTLQESQSPSLGLKQLSSDWFNLLLEYTTSEDLTRPTKVDVVAAGLTRLLHAIVCKDGERASVDVLPVRGVGRRLFWKHLFPPREETAREFGPSHPIACPQTRSWLMEIIFTLIKNDPTQFMWLFQDMDDLVPVYPDPEGGDPYAYELPQQFEREKAIRAPCGYPGLRNLSNTCYFNSLLTQLFMNIDFREFMLAATVRDRDYSQNLLFQTQKLFGFLQDSVRPSINPEDCVASIKTYEDTQIDVVIQMDVDEFYNLLFDRWEGQFLTSEEKNRFRSFFGGQLVQQVRSQECDHVSERLEPFSAIQCDIKGKSSLQESLQAYVDGEIMEGDNKYKCSTCDRHVDAVKRACLKDIPDNLIFHLKRFDFNLRTMQRSKINDAFAFPEKIDMRPYTIEHLSNPDEETPEDVFELVGVLVHTGTAESGHYYSYIRERPTDGGAQTWVEFNDETVTPWDPASMASSCFGGPDYQPQFQSSNAVFEKQYSAYMLFYQRSSSLARNQALLRRPGCSIPLGVKMPEEIKEFIEDENGWLLRRHCLFDPYQIQFVCLALSQLKSLHSGGCSRDHALETQALTVALSHLDQVASRTKDIPEFLNLLGRIQAMYESCSHCSVAVYDYFSQYTFTFRMLLQKNIDEEVRQAAGNLMIQVLRLIKSRVPAQYGIRPADTGDGHDDGELDRPPTVIAATVRIIEHLWQTFHINLRSWHEVFDFMLSFVKLGRHELAAFLQQQHFLKWLLWIVWADTNAEPFLTAQFVKMANMVSRRLPNRPPSYESIIALLDFLLENVQLTYSATGQHLGAANARERVRLNTDLDQPFELTKAETDILHHSGPRTIPVNIFVDHLISIAQNPASTNSIIANLIKQSHRMEQQVFQTLFYRITGQIGHSVTPYLRAAWEVFCPVAGDANMIRDLSKQVAQHCLCLQNNEGKAFLDFFRETFDSPREGSGETAHQVTMASLDNVQDWAPGLLGYFDIAVIDGTEMLLQEKIFQHRAFRPCSDEDSDETRELAGKMRLTARALGFRCLVYLRDTYVLRNAEVTERAVGGLQRVIKHCSKYFNLRDPTDDDEARSFMQLSQSVLDTVTNLMVVDELEEDASGMYYSDDSSLASSTTAG</sequence>
<dbReference type="SUPFAM" id="SSF54001">
    <property type="entry name" value="Cysteine proteinases"/>
    <property type="match status" value="1"/>
</dbReference>
<dbReference type="InterPro" id="IPR021905">
    <property type="entry name" value="DUF3517"/>
</dbReference>
<feature type="compositionally biased region" description="Pro residues" evidence="1">
    <location>
        <begin position="59"/>
        <end position="72"/>
    </location>
</feature>
<dbReference type="InterPro" id="IPR001394">
    <property type="entry name" value="Peptidase_C19_UCH"/>
</dbReference>
<reference evidence="3" key="1">
    <citation type="journal article" date="2023" name="Mol. Phylogenet. Evol.">
        <title>Genome-scale phylogeny and comparative genomics of the fungal order Sordariales.</title>
        <authorList>
            <person name="Hensen N."/>
            <person name="Bonometti L."/>
            <person name="Westerberg I."/>
            <person name="Brannstrom I.O."/>
            <person name="Guillou S."/>
            <person name="Cros-Aarteil S."/>
            <person name="Calhoun S."/>
            <person name="Haridas S."/>
            <person name="Kuo A."/>
            <person name="Mondo S."/>
            <person name="Pangilinan J."/>
            <person name="Riley R."/>
            <person name="LaButti K."/>
            <person name="Andreopoulos B."/>
            <person name="Lipzen A."/>
            <person name="Chen C."/>
            <person name="Yan M."/>
            <person name="Daum C."/>
            <person name="Ng V."/>
            <person name="Clum A."/>
            <person name="Steindorff A."/>
            <person name="Ohm R.A."/>
            <person name="Martin F."/>
            <person name="Silar P."/>
            <person name="Natvig D.O."/>
            <person name="Lalanne C."/>
            <person name="Gautier V."/>
            <person name="Ament-Velasquez S.L."/>
            <person name="Kruys A."/>
            <person name="Hutchinson M.I."/>
            <person name="Powell A.J."/>
            <person name="Barry K."/>
            <person name="Miller A.N."/>
            <person name="Grigoriev I.V."/>
            <person name="Debuchy R."/>
            <person name="Gladieux P."/>
            <person name="Hiltunen Thoren M."/>
            <person name="Johannesson H."/>
        </authorList>
    </citation>
    <scope>NUCLEOTIDE SEQUENCE</scope>
    <source>
        <strain evidence="3">CBS 103.79</strain>
    </source>
</reference>
<gene>
    <name evidence="3" type="ORF">C8A05DRAFT_17806</name>
</gene>
<feature type="compositionally biased region" description="Pro residues" evidence="1">
    <location>
        <begin position="128"/>
        <end position="144"/>
    </location>
</feature>
<dbReference type="GO" id="GO:0005634">
    <property type="term" value="C:nucleus"/>
    <property type="evidence" value="ECO:0007669"/>
    <property type="project" value="TreeGrafter"/>
</dbReference>
<dbReference type="InterPro" id="IPR028889">
    <property type="entry name" value="USP"/>
</dbReference>
<dbReference type="CDD" id="cd02659">
    <property type="entry name" value="peptidase_C19C"/>
    <property type="match status" value="1"/>
</dbReference>
<dbReference type="InterPro" id="IPR018200">
    <property type="entry name" value="USP_CS"/>
</dbReference>
<dbReference type="GO" id="GO:0004843">
    <property type="term" value="F:cysteine-type deubiquitinase activity"/>
    <property type="evidence" value="ECO:0007669"/>
    <property type="project" value="InterPro"/>
</dbReference>
<dbReference type="PROSITE" id="PS00973">
    <property type="entry name" value="USP_2"/>
    <property type="match status" value="1"/>
</dbReference>
<dbReference type="InterPro" id="IPR038765">
    <property type="entry name" value="Papain-like_cys_pep_sf"/>
</dbReference>
<dbReference type="EMBL" id="MU855736">
    <property type="protein sequence ID" value="KAK3899821.1"/>
    <property type="molecule type" value="Genomic_DNA"/>
</dbReference>
<dbReference type="PANTHER" id="PTHR24006:SF827">
    <property type="entry name" value="UBIQUITIN CARBOXYL-TERMINAL HYDROLASE 34"/>
    <property type="match status" value="1"/>
</dbReference>
<feature type="region of interest" description="Disordered" evidence="1">
    <location>
        <begin position="1"/>
        <end position="197"/>
    </location>
</feature>
<protein>
    <recommendedName>
        <fullName evidence="2">USP domain-containing protein</fullName>
    </recommendedName>
</protein>
<dbReference type="Proteomes" id="UP001303889">
    <property type="component" value="Unassembled WGS sequence"/>
</dbReference>
<dbReference type="Pfam" id="PF00443">
    <property type="entry name" value="UCH"/>
    <property type="match status" value="1"/>
</dbReference>
<evidence type="ECO:0000313" key="4">
    <source>
        <dbReference type="Proteomes" id="UP001303889"/>
    </source>
</evidence>
<dbReference type="PANTHER" id="PTHR24006">
    <property type="entry name" value="UBIQUITIN CARBOXYL-TERMINAL HYDROLASE"/>
    <property type="match status" value="1"/>
</dbReference>
<evidence type="ECO:0000259" key="2">
    <source>
        <dbReference type="PROSITE" id="PS50235"/>
    </source>
</evidence>
<dbReference type="GO" id="GO:0016579">
    <property type="term" value="P:protein deubiquitination"/>
    <property type="evidence" value="ECO:0007669"/>
    <property type="project" value="InterPro"/>
</dbReference>
<dbReference type="InterPro" id="IPR050164">
    <property type="entry name" value="Peptidase_C19"/>
</dbReference>
<dbReference type="PROSITE" id="PS50235">
    <property type="entry name" value="USP_3"/>
    <property type="match status" value="1"/>
</dbReference>
<dbReference type="FunFam" id="3.90.70.10:FF:000136">
    <property type="entry name" value="Ubiquitin C-terminal hydrolase, putative"/>
    <property type="match status" value="1"/>
</dbReference>
<comment type="caution">
    <text evidence="3">The sequence shown here is derived from an EMBL/GenBank/DDBJ whole genome shotgun (WGS) entry which is preliminary data.</text>
</comment>